<dbReference type="PRINTS" id="PR00313">
    <property type="entry name" value="CABNDNGRPT"/>
</dbReference>
<dbReference type="InterPro" id="IPR018511">
    <property type="entry name" value="Hemolysin-typ_Ca-bd_CS"/>
</dbReference>
<evidence type="ECO:0000313" key="5">
    <source>
        <dbReference type="Proteomes" id="UP001143328"/>
    </source>
</evidence>
<evidence type="ECO:0000256" key="1">
    <source>
        <dbReference type="ARBA" id="ARBA00004613"/>
    </source>
</evidence>
<protein>
    <recommendedName>
        <fullName evidence="6">Calcium-binding protein</fullName>
    </recommendedName>
</protein>
<sequence length="822" mass="83415">MATIKTTDSRTVVDNLGLQLTSLLKNGTSVGSSLGQISKDLATDGAASGADPYAITDTKMTETVSQQAPNLTSLITYTLTGSHLKDQAQAQASKLVLNGTATLSANGVTSVATYKSTGSLALTGNPYDPDDMAVTQAAYSTQQMINYGGQGKTNQSTTVSFRGEEQFGVDGAGNTFEQSILVKSFTSAVKLTSTSAFVNSTAQENISLTSASGLSYDLGTGSISGALDKLTYTAKTTSSNDLVIPAFSNSYTGGAFTADMLDALAEAAFATGAFADTYAARKAAIFGGDDTITSDAKKANYIEAGAGNDSVTGGAAADELYGDEGNDKLFGLSGNDKLFGGDGDDVLDGGAGVDVMVGGAGNDTYVIDNAQDLERVNFDGVSGYLDDGVDTLRITYKGGSVATPADIQVLFDVENLTIAGTGVFSVIGSDADNVLDAGNTASTLNGYSGDDTYYVRMKGATVIEDDANGANGNDTVISSITYALGANVENLTLNGKAALNGTGNALANVLTGNDGANILDGGSGADSLAGGKGNDTYIVDNLGDSVTEALNAGIDTVKSSVSFTLGANLENLTLTGLAAADTSATGNELNNTLIGDAGDNTIDGRAGVDKLAGGQGNDTYLVDLSVKGTGTKATAALEDSITEKKGEGDHDTLILRASLDTHTKLDAATKVTTVTLANYLENLDASQTDDLKLNLTGNAANNVITGNDADNLIIGGLGADTLTGGAGSDTFSFTSLKDLGLDTTQDIITDFTSGEDLLSFKGLKGWTFDTGATQATGAKQLWAVVDNGDTIVYGNSGGTPDADFSIKLVGVTTLAASDVSFI</sequence>
<dbReference type="AlphaFoldDB" id="A0A9W6K9W5"/>
<evidence type="ECO:0000256" key="3">
    <source>
        <dbReference type="ARBA" id="ARBA00022837"/>
    </source>
</evidence>
<dbReference type="Pfam" id="PF00353">
    <property type="entry name" value="HemolysinCabind"/>
    <property type="match status" value="6"/>
</dbReference>
<keyword evidence="2" id="KW-0964">Secreted</keyword>
<proteinExistence type="predicted"/>
<comment type="caution">
    <text evidence="4">The sequence shown here is derived from an EMBL/GenBank/DDBJ whole genome shotgun (WGS) entry which is preliminary data.</text>
</comment>
<dbReference type="GO" id="GO:0005509">
    <property type="term" value="F:calcium ion binding"/>
    <property type="evidence" value="ECO:0007669"/>
    <property type="project" value="InterPro"/>
</dbReference>
<accession>A0A9W6K9W5</accession>
<dbReference type="Gene3D" id="2.150.10.10">
    <property type="entry name" value="Serralysin-like metalloprotease, C-terminal"/>
    <property type="match status" value="4"/>
</dbReference>
<comment type="subcellular location">
    <subcellularLocation>
        <location evidence="1">Secreted</location>
    </subcellularLocation>
</comment>
<dbReference type="RefSeq" id="WP_271196991.1">
    <property type="nucleotide sequence ID" value="NZ_BSFN01000014.1"/>
</dbReference>
<dbReference type="InterPro" id="IPR011049">
    <property type="entry name" value="Serralysin-like_metalloprot_C"/>
</dbReference>
<dbReference type="InterPro" id="IPR050557">
    <property type="entry name" value="RTX_toxin/Mannuronan_C5-epim"/>
</dbReference>
<keyword evidence="5" id="KW-1185">Reference proteome</keyword>
<evidence type="ECO:0000256" key="2">
    <source>
        <dbReference type="ARBA" id="ARBA00022525"/>
    </source>
</evidence>
<dbReference type="GO" id="GO:0005576">
    <property type="term" value="C:extracellular region"/>
    <property type="evidence" value="ECO:0007669"/>
    <property type="project" value="UniProtKB-SubCell"/>
</dbReference>
<gene>
    <name evidence="4" type="ORF">GCM10017655_38770</name>
</gene>
<dbReference type="PROSITE" id="PS00330">
    <property type="entry name" value="HEMOLYSIN_CALCIUM"/>
    <property type="match status" value="2"/>
</dbReference>
<dbReference type="SUPFAM" id="SSF51120">
    <property type="entry name" value="beta-Roll"/>
    <property type="match status" value="3"/>
</dbReference>
<reference evidence="4" key="1">
    <citation type="journal article" date="2014" name="Int. J. Syst. Evol. Microbiol.">
        <title>Complete genome sequence of Corynebacterium casei LMG S-19264T (=DSM 44701T), isolated from a smear-ripened cheese.</title>
        <authorList>
            <consortium name="US DOE Joint Genome Institute (JGI-PGF)"/>
            <person name="Walter F."/>
            <person name="Albersmeier A."/>
            <person name="Kalinowski J."/>
            <person name="Ruckert C."/>
        </authorList>
    </citation>
    <scope>NUCLEOTIDE SEQUENCE</scope>
    <source>
        <strain evidence="4">VKM B-2935</strain>
    </source>
</reference>
<dbReference type="EMBL" id="BSFN01000014">
    <property type="protein sequence ID" value="GLK90813.1"/>
    <property type="molecule type" value="Genomic_DNA"/>
</dbReference>
<evidence type="ECO:0000313" key="4">
    <source>
        <dbReference type="EMBL" id="GLK90813.1"/>
    </source>
</evidence>
<evidence type="ECO:0008006" key="6">
    <source>
        <dbReference type="Google" id="ProtNLM"/>
    </source>
</evidence>
<name>A0A9W6K9W5_9PSED</name>
<dbReference type="InterPro" id="IPR001343">
    <property type="entry name" value="Hemolysn_Ca-bd"/>
</dbReference>
<dbReference type="Proteomes" id="UP001143328">
    <property type="component" value="Unassembled WGS sequence"/>
</dbReference>
<reference evidence="4" key="2">
    <citation type="submission" date="2023-01" db="EMBL/GenBank/DDBJ databases">
        <authorList>
            <person name="Sun Q."/>
            <person name="Evtushenko L."/>
        </authorList>
    </citation>
    <scope>NUCLEOTIDE SEQUENCE</scope>
    <source>
        <strain evidence="4">VKM B-2935</strain>
    </source>
</reference>
<organism evidence="4 5">
    <name type="scientific">Pseudomonas turukhanskensis</name>
    <dbReference type="NCBI Taxonomy" id="1806536"/>
    <lineage>
        <taxon>Bacteria</taxon>
        <taxon>Pseudomonadati</taxon>
        <taxon>Pseudomonadota</taxon>
        <taxon>Gammaproteobacteria</taxon>
        <taxon>Pseudomonadales</taxon>
        <taxon>Pseudomonadaceae</taxon>
        <taxon>Pseudomonas</taxon>
    </lineage>
</organism>
<dbReference type="PANTHER" id="PTHR38340:SF1">
    <property type="entry name" value="S-LAYER PROTEIN"/>
    <property type="match status" value="1"/>
</dbReference>
<dbReference type="PANTHER" id="PTHR38340">
    <property type="entry name" value="S-LAYER PROTEIN"/>
    <property type="match status" value="1"/>
</dbReference>
<keyword evidence="3" id="KW-0106">Calcium</keyword>